<sequence length="83" mass="9397">DCITSDATYHFTGRYPYLLCFHVSKSGYTYPPAGNPVIPGLYLTGIKPANLFRNYLIMANANPTCPLTRSLFVGRIYKDIYRL</sequence>
<gene>
    <name evidence="1" type="ORF">H9968_04950</name>
</gene>
<proteinExistence type="predicted"/>
<evidence type="ECO:0000313" key="1">
    <source>
        <dbReference type="EMBL" id="HIZ39265.1"/>
    </source>
</evidence>
<dbReference type="EMBL" id="DXBR01000049">
    <property type="protein sequence ID" value="HIZ39265.1"/>
    <property type="molecule type" value="Genomic_DNA"/>
</dbReference>
<accession>A0A9D2EKW5</accession>
<feature type="non-terminal residue" evidence="1">
    <location>
        <position position="1"/>
    </location>
</feature>
<name>A0A9D2EKW5_9FIRM</name>
<dbReference type="Proteomes" id="UP000824049">
    <property type="component" value="Unassembled WGS sequence"/>
</dbReference>
<dbReference type="AlphaFoldDB" id="A0A9D2EKW5"/>
<evidence type="ECO:0000313" key="2">
    <source>
        <dbReference type="Proteomes" id="UP000824049"/>
    </source>
</evidence>
<comment type="caution">
    <text evidence="1">The sequence shown here is derived from an EMBL/GenBank/DDBJ whole genome shotgun (WGS) entry which is preliminary data.</text>
</comment>
<reference evidence="1" key="2">
    <citation type="submission" date="2021-04" db="EMBL/GenBank/DDBJ databases">
        <authorList>
            <person name="Gilroy R."/>
        </authorList>
    </citation>
    <scope>NUCLEOTIDE SEQUENCE</scope>
    <source>
        <strain evidence="1">CHK179-28034</strain>
    </source>
</reference>
<reference evidence="1" key="1">
    <citation type="journal article" date="2021" name="PeerJ">
        <title>Extensive microbial diversity within the chicken gut microbiome revealed by metagenomics and culture.</title>
        <authorList>
            <person name="Gilroy R."/>
            <person name="Ravi A."/>
            <person name="Getino M."/>
            <person name="Pursley I."/>
            <person name="Horton D.L."/>
            <person name="Alikhan N.F."/>
            <person name="Baker D."/>
            <person name="Gharbi K."/>
            <person name="Hall N."/>
            <person name="Watson M."/>
            <person name="Adriaenssens E.M."/>
            <person name="Foster-Nyarko E."/>
            <person name="Jarju S."/>
            <person name="Secka A."/>
            <person name="Antonio M."/>
            <person name="Oren A."/>
            <person name="Chaudhuri R.R."/>
            <person name="La Ragione R."/>
            <person name="Hildebrand F."/>
            <person name="Pallen M.J."/>
        </authorList>
    </citation>
    <scope>NUCLEOTIDE SEQUENCE</scope>
    <source>
        <strain evidence="1">CHK179-28034</strain>
    </source>
</reference>
<protein>
    <submittedName>
        <fullName evidence="1">Uncharacterized protein</fullName>
    </submittedName>
</protein>
<organism evidence="1 2">
    <name type="scientific">Candidatus Anaerobutyricum stercoris</name>
    <dbReference type="NCBI Taxonomy" id="2838457"/>
    <lineage>
        <taxon>Bacteria</taxon>
        <taxon>Bacillati</taxon>
        <taxon>Bacillota</taxon>
        <taxon>Clostridia</taxon>
        <taxon>Lachnospirales</taxon>
        <taxon>Lachnospiraceae</taxon>
        <taxon>Anaerobutyricum</taxon>
    </lineage>
</organism>